<evidence type="ECO:0000256" key="2">
    <source>
        <dbReference type="ARBA" id="ARBA00005974"/>
    </source>
</evidence>
<evidence type="ECO:0000256" key="1">
    <source>
        <dbReference type="ARBA" id="ARBA00004225"/>
    </source>
</evidence>
<name>A0AAD2CWT9_EUPCR</name>
<evidence type="ECO:0000256" key="3">
    <source>
        <dbReference type="ARBA" id="ARBA00022448"/>
    </source>
</evidence>
<dbReference type="GO" id="GO:0006865">
    <property type="term" value="P:amino acid transport"/>
    <property type="evidence" value="ECO:0007669"/>
    <property type="project" value="UniProtKB-KW"/>
</dbReference>
<sequence>METLKDEQTTLFDHTAPQYDQSSYWGRVRTLFSSQNSFNFFLSNKTCIEAKHLVDELNENREKGFIATERTQAEIKKIHRAKNIVASSYHPDTGELIPRPMRLCSYAAMSIPVQFGLLLSKPTPFNIIFWQWANQTYSAGVNYANRNASSSLDNKGLLMAYSAAATTSVGIGLGMRQLLSPIASSLKGPSKLFINFFISLTAVGSAGSLNLLIMRSKEIREGITLVDSEGNERGKSKTIGWKAVTSTAMTRLLMPIPPLLLPTITFYYMEKRNLVPKNKYVKAVCDATIFFAYLSLGPPLACGVFEQTARTGVSSLESEFQGLKDTKGNDINELYYNKGL</sequence>
<evidence type="ECO:0000256" key="8">
    <source>
        <dbReference type="ARBA" id="ARBA00023136"/>
    </source>
</evidence>
<keyword evidence="3" id="KW-0813">Transport</keyword>
<dbReference type="Pfam" id="PF03820">
    <property type="entry name" value="SFXNs"/>
    <property type="match status" value="1"/>
</dbReference>
<dbReference type="GO" id="GO:0015075">
    <property type="term" value="F:monoatomic ion transmembrane transporter activity"/>
    <property type="evidence" value="ECO:0007669"/>
    <property type="project" value="InterPro"/>
</dbReference>
<proteinExistence type="inferred from homology"/>
<dbReference type="InterPro" id="IPR004686">
    <property type="entry name" value="Mtc"/>
</dbReference>
<keyword evidence="6 9" id="KW-1133">Transmembrane helix</keyword>
<evidence type="ECO:0000256" key="7">
    <source>
        <dbReference type="ARBA" id="ARBA00023128"/>
    </source>
</evidence>
<dbReference type="Proteomes" id="UP001295684">
    <property type="component" value="Unassembled WGS sequence"/>
</dbReference>
<gene>
    <name evidence="10" type="ORF">ECRASSUSDP1_LOCUS14867</name>
</gene>
<dbReference type="AlphaFoldDB" id="A0AAD2CWT9"/>
<organism evidence="10 11">
    <name type="scientific">Euplotes crassus</name>
    <dbReference type="NCBI Taxonomy" id="5936"/>
    <lineage>
        <taxon>Eukaryota</taxon>
        <taxon>Sar</taxon>
        <taxon>Alveolata</taxon>
        <taxon>Ciliophora</taxon>
        <taxon>Intramacronucleata</taxon>
        <taxon>Spirotrichea</taxon>
        <taxon>Hypotrichia</taxon>
        <taxon>Euplotida</taxon>
        <taxon>Euplotidae</taxon>
        <taxon>Moneuplotes</taxon>
    </lineage>
</organism>
<comment type="subcellular location">
    <subcellularLocation>
        <location evidence="1">Mitochondrion membrane</location>
        <topology evidence="1">Multi-pass membrane protein</topology>
    </subcellularLocation>
</comment>
<evidence type="ECO:0000256" key="5">
    <source>
        <dbReference type="ARBA" id="ARBA00022970"/>
    </source>
</evidence>
<dbReference type="GO" id="GO:1990542">
    <property type="term" value="P:mitochondrial transmembrane transport"/>
    <property type="evidence" value="ECO:0007669"/>
    <property type="project" value="TreeGrafter"/>
</dbReference>
<feature type="transmembrane region" description="Helical" evidence="9">
    <location>
        <begin position="193"/>
        <end position="213"/>
    </location>
</feature>
<evidence type="ECO:0000256" key="6">
    <source>
        <dbReference type="ARBA" id="ARBA00022989"/>
    </source>
</evidence>
<evidence type="ECO:0000313" key="10">
    <source>
        <dbReference type="EMBL" id="CAI2373521.1"/>
    </source>
</evidence>
<keyword evidence="4 9" id="KW-0812">Transmembrane</keyword>
<keyword evidence="7" id="KW-0496">Mitochondrion</keyword>
<dbReference type="PANTHER" id="PTHR11153:SF6">
    <property type="entry name" value="SIDEROFLEXIN-5"/>
    <property type="match status" value="1"/>
</dbReference>
<feature type="transmembrane region" description="Helical" evidence="9">
    <location>
        <begin position="156"/>
        <end position="173"/>
    </location>
</feature>
<keyword evidence="8 9" id="KW-0472">Membrane</keyword>
<keyword evidence="11" id="KW-1185">Reference proteome</keyword>
<evidence type="ECO:0008006" key="12">
    <source>
        <dbReference type="Google" id="ProtNLM"/>
    </source>
</evidence>
<reference evidence="10" key="1">
    <citation type="submission" date="2023-07" db="EMBL/GenBank/DDBJ databases">
        <authorList>
            <consortium name="AG Swart"/>
            <person name="Singh M."/>
            <person name="Singh A."/>
            <person name="Seah K."/>
            <person name="Emmerich C."/>
        </authorList>
    </citation>
    <scope>NUCLEOTIDE SEQUENCE</scope>
    <source>
        <strain evidence="10">DP1</strain>
    </source>
</reference>
<protein>
    <recommendedName>
        <fullName evidence="12">Sidoreflexin</fullName>
    </recommendedName>
</protein>
<evidence type="ECO:0000256" key="9">
    <source>
        <dbReference type="SAM" id="Phobius"/>
    </source>
</evidence>
<evidence type="ECO:0000256" key="4">
    <source>
        <dbReference type="ARBA" id="ARBA00022692"/>
    </source>
</evidence>
<comment type="similarity">
    <text evidence="2">Belongs to the sideroflexin family.</text>
</comment>
<comment type="caution">
    <text evidence="10">The sequence shown here is derived from an EMBL/GenBank/DDBJ whole genome shotgun (WGS) entry which is preliminary data.</text>
</comment>
<dbReference type="GO" id="GO:0005743">
    <property type="term" value="C:mitochondrial inner membrane"/>
    <property type="evidence" value="ECO:0007669"/>
    <property type="project" value="TreeGrafter"/>
</dbReference>
<dbReference type="EMBL" id="CAMPGE010014872">
    <property type="protein sequence ID" value="CAI2373521.1"/>
    <property type="molecule type" value="Genomic_DNA"/>
</dbReference>
<dbReference type="PANTHER" id="PTHR11153">
    <property type="entry name" value="SIDEROFLEXIN"/>
    <property type="match status" value="1"/>
</dbReference>
<keyword evidence="5" id="KW-0029">Amino-acid transport</keyword>
<evidence type="ECO:0000313" key="11">
    <source>
        <dbReference type="Proteomes" id="UP001295684"/>
    </source>
</evidence>
<accession>A0AAD2CWT9</accession>